<dbReference type="InterPro" id="IPR008670">
    <property type="entry name" value="CoA_reduct_LuxC"/>
</dbReference>
<dbReference type="HOGENOM" id="CLU_567216_0_0_3"/>
<evidence type="ECO:0000313" key="10">
    <source>
        <dbReference type="Proteomes" id="UP000004775"/>
    </source>
</evidence>
<proteinExistence type="inferred from homology"/>
<gene>
    <name evidence="9" type="ORF">MICAH_10007</name>
</gene>
<evidence type="ECO:0000256" key="8">
    <source>
        <dbReference type="PIRNR" id="PIRNR009414"/>
    </source>
</evidence>
<dbReference type="GO" id="GO:0008218">
    <property type="term" value="P:bioluminescence"/>
    <property type="evidence" value="ECO:0007669"/>
    <property type="project" value="UniProtKB-KW"/>
</dbReference>
<evidence type="ECO:0000256" key="2">
    <source>
        <dbReference type="ARBA" id="ARBA00004908"/>
    </source>
</evidence>
<dbReference type="Gene3D" id="3.40.309.10">
    <property type="entry name" value="Aldehyde Dehydrogenase, Chain A, domain 2"/>
    <property type="match status" value="1"/>
</dbReference>
<evidence type="ECO:0000256" key="5">
    <source>
        <dbReference type="ARBA" id="ARBA00023002"/>
    </source>
</evidence>
<name>I4HFX5_MICAE</name>
<organism evidence="9 10">
    <name type="scientific">Microcystis aeruginosa PCC 9809</name>
    <dbReference type="NCBI Taxonomy" id="1160285"/>
    <lineage>
        <taxon>Bacteria</taxon>
        <taxon>Bacillati</taxon>
        <taxon>Cyanobacteriota</taxon>
        <taxon>Cyanophyceae</taxon>
        <taxon>Oscillatoriophycideae</taxon>
        <taxon>Chroococcales</taxon>
        <taxon>Microcystaceae</taxon>
        <taxon>Microcystis</taxon>
    </lineage>
</organism>
<dbReference type="EMBL" id="CAIO01000001">
    <property type="protein sequence ID" value="CCI20949.1"/>
    <property type="molecule type" value="Genomic_DNA"/>
</dbReference>
<dbReference type="UniPathway" id="UPA00569"/>
<dbReference type="InterPro" id="IPR016162">
    <property type="entry name" value="Ald_DH_N"/>
</dbReference>
<evidence type="ECO:0000256" key="7">
    <source>
        <dbReference type="ARBA" id="ARBA00049412"/>
    </source>
</evidence>
<dbReference type="SUPFAM" id="SSF53720">
    <property type="entry name" value="ALDH-like"/>
    <property type="match status" value="1"/>
</dbReference>
<accession>I4HFX5</accession>
<evidence type="ECO:0000256" key="6">
    <source>
        <dbReference type="ARBA" id="ARBA00023223"/>
    </source>
</evidence>
<evidence type="ECO:0000256" key="3">
    <source>
        <dbReference type="ARBA" id="ARBA00010915"/>
    </source>
</evidence>
<dbReference type="Pfam" id="PF05893">
    <property type="entry name" value="LuxC"/>
    <property type="match status" value="1"/>
</dbReference>
<keyword evidence="5 8" id="KW-0560">Oxidoreductase</keyword>
<comment type="function">
    <text evidence="1">LuxC is the fatty acid reductase enzyme responsible for synthesis of the aldehyde substrate for the luminescent reaction catalyzed by luciferase.</text>
</comment>
<dbReference type="GO" id="GO:0003995">
    <property type="term" value="F:acyl-CoA dehydrogenase activity"/>
    <property type="evidence" value="ECO:0007669"/>
    <property type="project" value="InterPro"/>
</dbReference>
<comment type="caution">
    <text evidence="9">The sequence shown here is derived from an EMBL/GenBank/DDBJ whole genome shotgun (WGS) entry which is preliminary data.</text>
</comment>
<comment type="catalytic activity">
    <reaction evidence="7 8">
        <text>a long-chain fatty aldehyde + NADP(+) + CoA = a long-chain fatty acyl-CoA + NADPH + H(+)</text>
        <dbReference type="Rhea" id="RHEA:15437"/>
        <dbReference type="ChEBI" id="CHEBI:15378"/>
        <dbReference type="ChEBI" id="CHEBI:17176"/>
        <dbReference type="ChEBI" id="CHEBI:57287"/>
        <dbReference type="ChEBI" id="CHEBI:57783"/>
        <dbReference type="ChEBI" id="CHEBI:58349"/>
        <dbReference type="ChEBI" id="CHEBI:83139"/>
        <dbReference type="EC" id="1.2.1.50"/>
    </reaction>
</comment>
<dbReference type="AlphaFoldDB" id="I4HFX5"/>
<comment type="similarity">
    <text evidence="3 8">Belongs to the LuxC family.</text>
</comment>
<dbReference type="CDD" id="cd07080">
    <property type="entry name" value="ALDH_Acyl-CoA-Red_LuxC"/>
    <property type="match status" value="1"/>
</dbReference>
<dbReference type="InterPro" id="IPR016161">
    <property type="entry name" value="Ald_DH/histidinol_DH"/>
</dbReference>
<dbReference type="GO" id="GO:0050062">
    <property type="term" value="F:long-chain-fatty-acyl-CoA reductase activity"/>
    <property type="evidence" value="ECO:0007669"/>
    <property type="project" value="UniProtKB-EC"/>
</dbReference>
<evidence type="ECO:0000256" key="1">
    <source>
        <dbReference type="ARBA" id="ARBA00003277"/>
    </source>
</evidence>
<keyword evidence="6" id="KW-0455">Luminescence</keyword>
<dbReference type="PIRSF" id="PIRSF009414">
    <property type="entry name" value="LuxC"/>
    <property type="match status" value="1"/>
</dbReference>
<dbReference type="InterPro" id="IPR016163">
    <property type="entry name" value="Ald_DH_C"/>
</dbReference>
<protein>
    <recommendedName>
        <fullName evidence="8">Acyl-CoA reductase</fullName>
        <ecNumber evidence="8">1.2.1.50</ecNumber>
    </recommendedName>
</protein>
<keyword evidence="4 8" id="KW-0521">NADP</keyword>
<evidence type="ECO:0000256" key="4">
    <source>
        <dbReference type="ARBA" id="ARBA00022857"/>
    </source>
</evidence>
<evidence type="ECO:0000313" key="9">
    <source>
        <dbReference type="EMBL" id="CCI20949.1"/>
    </source>
</evidence>
<comment type="pathway">
    <text evidence="2">Lipid metabolism; fatty acid reduction for biolumincescence.</text>
</comment>
<sequence length="489" mass="55539">MENQTIELPIILEGKAIYPCDEREHYLLSYESGYQFIIPKMNEADLKNLRETPKFRLHQLHIQEIISFFFRVGRFWLPENSNHPLYQKAIKYLSYVNGYDFKMALRELNLISSSCSIQGALFDLLDAELGNRMYLDEWIPRGDALVHACPVGNVLHILVGNVPISSITSIVRGAITKNQTIGKLPRRDPIMALFFVLSMLELAPEHPVSKSMNILYWPGGDPIEGQMLSLANVVCAWGSAEAVQSIKSQVGSGVDVLEFGPKTSFAIIGQESASSKKVALDLAHDVALYDQEACFSPQIAFVEGDYQLFVENLAKGLEIYKTLMPKAQTIPDSHAQVWRTRMEAFYNNNTVIKTDDTEWTIAVIKEPSEINEHPLSRFIFIIPVENILDCLPYITPDVQTLTISPWHRNSEIRDEATLRGASKITEVGLIEAMRIGSTHDDIYPLQRMVRWVCVERGCDYWGKYIEQGPVDTTLWLMKNEQQLERVPLD</sequence>
<dbReference type="Gene3D" id="3.40.605.10">
    <property type="entry name" value="Aldehyde Dehydrogenase, Chain A, domain 1"/>
    <property type="match status" value="1"/>
</dbReference>
<dbReference type="EC" id="1.2.1.50" evidence="8"/>
<dbReference type="RefSeq" id="WP_002795398.1">
    <property type="nucleotide sequence ID" value="NZ_HE973721.1"/>
</dbReference>
<reference evidence="9 10" key="1">
    <citation type="submission" date="2012-04" db="EMBL/GenBank/DDBJ databases">
        <authorList>
            <person name="Genoscope - CEA"/>
        </authorList>
    </citation>
    <scope>NUCLEOTIDE SEQUENCE [LARGE SCALE GENOMIC DNA]</scope>
    <source>
        <strain evidence="9 10">9809</strain>
    </source>
</reference>
<dbReference type="Proteomes" id="UP000004775">
    <property type="component" value="Unassembled WGS sequence"/>
</dbReference>